<dbReference type="InterPro" id="IPR045069">
    <property type="entry name" value="MATE_euk"/>
</dbReference>
<evidence type="ECO:0000256" key="4">
    <source>
        <dbReference type="ARBA" id="ARBA00022989"/>
    </source>
</evidence>
<evidence type="ECO:0000256" key="2">
    <source>
        <dbReference type="ARBA" id="ARBA00010199"/>
    </source>
</evidence>
<dbReference type="GO" id="GO:1990961">
    <property type="term" value="P:xenobiotic detoxification by transmembrane export across the plasma membrane"/>
    <property type="evidence" value="ECO:0007669"/>
    <property type="project" value="InterPro"/>
</dbReference>
<dbReference type="InterPro" id="IPR002528">
    <property type="entry name" value="MATE_fam"/>
</dbReference>
<feature type="transmembrane region" description="Helical" evidence="6">
    <location>
        <begin position="288"/>
        <end position="312"/>
    </location>
</feature>
<comment type="caution">
    <text evidence="7">The sequence shown here is derived from an EMBL/GenBank/DDBJ whole genome shotgun (WGS) entry which is preliminary data.</text>
</comment>
<evidence type="ECO:0000256" key="6">
    <source>
        <dbReference type="SAM" id="Phobius"/>
    </source>
</evidence>
<evidence type="ECO:0000256" key="1">
    <source>
        <dbReference type="ARBA" id="ARBA00004141"/>
    </source>
</evidence>
<dbReference type="CDD" id="cd13132">
    <property type="entry name" value="MATE_eukaryotic"/>
    <property type="match status" value="1"/>
</dbReference>
<feature type="transmembrane region" description="Helical" evidence="6">
    <location>
        <begin position="107"/>
        <end position="126"/>
    </location>
</feature>
<feature type="transmembrane region" description="Helical" evidence="6">
    <location>
        <begin position="391"/>
        <end position="412"/>
    </location>
</feature>
<dbReference type="PANTHER" id="PTHR11206">
    <property type="entry name" value="MULTIDRUG RESISTANCE PROTEIN"/>
    <property type="match status" value="1"/>
</dbReference>
<feature type="transmembrane region" description="Helical" evidence="6">
    <location>
        <begin position="138"/>
        <end position="158"/>
    </location>
</feature>
<feature type="transmembrane region" description="Helical" evidence="6">
    <location>
        <begin position="29"/>
        <end position="51"/>
    </location>
</feature>
<accession>A0AAV2Z6Y2</accession>
<reference evidence="7" key="2">
    <citation type="journal article" date="2023" name="Microbiol Resour">
        <title>Decontamination and Annotation of the Draft Genome Sequence of the Oomycete Lagenidium giganteum ARSEF 373.</title>
        <authorList>
            <person name="Morgan W.R."/>
            <person name="Tartar A."/>
        </authorList>
    </citation>
    <scope>NUCLEOTIDE SEQUENCE</scope>
    <source>
        <strain evidence="7">ARSEF 373</strain>
    </source>
</reference>
<feature type="transmembrane region" description="Helical" evidence="6">
    <location>
        <begin position="332"/>
        <end position="353"/>
    </location>
</feature>
<protein>
    <recommendedName>
        <fullName evidence="9">MATE efflux family protein</fullName>
    </recommendedName>
</protein>
<dbReference type="GO" id="GO:0016020">
    <property type="term" value="C:membrane"/>
    <property type="evidence" value="ECO:0007669"/>
    <property type="project" value="UniProtKB-SubCell"/>
</dbReference>
<keyword evidence="8" id="KW-1185">Reference proteome</keyword>
<evidence type="ECO:0000256" key="3">
    <source>
        <dbReference type="ARBA" id="ARBA00022692"/>
    </source>
</evidence>
<dbReference type="GO" id="GO:0015297">
    <property type="term" value="F:antiporter activity"/>
    <property type="evidence" value="ECO:0007669"/>
    <property type="project" value="InterPro"/>
</dbReference>
<evidence type="ECO:0000313" key="7">
    <source>
        <dbReference type="EMBL" id="DBA01154.1"/>
    </source>
</evidence>
<feature type="transmembrane region" description="Helical" evidence="6">
    <location>
        <begin position="365"/>
        <end position="385"/>
    </location>
</feature>
<evidence type="ECO:0008006" key="9">
    <source>
        <dbReference type="Google" id="ProtNLM"/>
    </source>
</evidence>
<gene>
    <name evidence="7" type="ORF">N0F65_002289</name>
</gene>
<dbReference type="EMBL" id="DAKRPA010000052">
    <property type="protein sequence ID" value="DBA01154.1"/>
    <property type="molecule type" value="Genomic_DNA"/>
</dbReference>
<keyword evidence="4 6" id="KW-1133">Transmembrane helix</keyword>
<keyword evidence="5 6" id="KW-0472">Membrane</keyword>
<dbReference type="AlphaFoldDB" id="A0AAV2Z6Y2"/>
<sequence length="441" mass="47735">MPGFVSGVLTGHLSNKYSSEYLAAKSLSAVFSLLTGYTVNVAIGAAMDTLCAQAYGAGKLHEMGIFFQTGILIFLTFAVPLCIISYFCVDLLVLLGQQRTIAVLARNLVLCQLPSLPFSVINGLLCRILQGQNLIKPMIYAGILANIVHDVLIYVLMFHTSLGYIGGSIANSALIMVYTVVLCVYFFRSHIYEREWPGWRLRDALKVMPEFAKLGVSGLMMFVFEYWGFAAVSLFAGALPYAAVAMSADSTYASFRVLSAIFYGTIAVAGSVRVGNALGANDPDRAKAAAYLSVALSIACTTVTSFVMFSVRHIYPYAYTTDLDVVYLTGKLMLLTSPFQVFAGIACAVQGIFRGSGLQSLGARLNFVSYIVIALPVGLTLGYQLEMGLVGLWTGLCIGLLCSGSYSIYWLLQANWQQMAVDAQKRTREPADISPNPNSCI</sequence>
<dbReference type="Proteomes" id="UP001146120">
    <property type="component" value="Unassembled WGS sequence"/>
</dbReference>
<keyword evidence="3 6" id="KW-0812">Transmembrane</keyword>
<name>A0AAV2Z6Y2_9STRA</name>
<dbReference type="NCBIfam" id="TIGR00797">
    <property type="entry name" value="matE"/>
    <property type="match status" value="1"/>
</dbReference>
<feature type="transmembrane region" description="Helical" evidence="6">
    <location>
        <begin position="63"/>
        <end position="87"/>
    </location>
</feature>
<evidence type="ECO:0000256" key="5">
    <source>
        <dbReference type="ARBA" id="ARBA00023136"/>
    </source>
</evidence>
<dbReference type="GO" id="GO:0042910">
    <property type="term" value="F:xenobiotic transmembrane transporter activity"/>
    <property type="evidence" value="ECO:0007669"/>
    <property type="project" value="InterPro"/>
</dbReference>
<reference evidence="7" key="1">
    <citation type="submission" date="2022-11" db="EMBL/GenBank/DDBJ databases">
        <authorList>
            <person name="Morgan W.R."/>
            <person name="Tartar A."/>
        </authorList>
    </citation>
    <scope>NUCLEOTIDE SEQUENCE</scope>
    <source>
        <strain evidence="7">ARSEF 373</strain>
    </source>
</reference>
<comment type="subcellular location">
    <subcellularLocation>
        <location evidence="1">Membrane</location>
        <topology evidence="1">Multi-pass membrane protein</topology>
    </subcellularLocation>
</comment>
<organism evidence="7 8">
    <name type="scientific">Lagenidium giganteum</name>
    <dbReference type="NCBI Taxonomy" id="4803"/>
    <lineage>
        <taxon>Eukaryota</taxon>
        <taxon>Sar</taxon>
        <taxon>Stramenopiles</taxon>
        <taxon>Oomycota</taxon>
        <taxon>Peronosporomycetes</taxon>
        <taxon>Pythiales</taxon>
        <taxon>Pythiaceae</taxon>
    </lineage>
</organism>
<comment type="similarity">
    <text evidence="2">Belongs to the multi antimicrobial extrusion (MATE) (TC 2.A.66.1) family.</text>
</comment>
<evidence type="ECO:0000313" key="8">
    <source>
        <dbReference type="Proteomes" id="UP001146120"/>
    </source>
</evidence>
<feature type="transmembrane region" description="Helical" evidence="6">
    <location>
        <begin position="223"/>
        <end position="243"/>
    </location>
</feature>
<feature type="transmembrane region" description="Helical" evidence="6">
    <location>
        <begin position="255"/>
        <end position="276"/>
    </location>
</feature>
<dbReference type="Pfam" id="PF01554">
    <property type="entry name" value="MatE"/>
    <property type="match status" value="2"/>
</dbReference>
<feature type="transmembrane region" description="Helical" evidence="6">
    <location>
        <begin position="164"/>
        <end position="187"/>
    </location>
</feature>
<proteinExistence type="inferred from homology"/>